<evidence type="ECO:0000313" key="2">
    <source>
        <dbReference type="EMBL" id="QDI91811.1"/>
    </source>
</evidence>
<keyword evidence="1" id="KW-0472">Membrane</keyword>
<accession>A0A514LKM7</accession>
<gene>
    <name evidence="2" type="ORF">EPH95_12020</name>
</gene>
<keyword evidence="1" id="KW-0812">Transmembrane</keyword>
<proteinExistence type="predicted"/>
<name>A0A514LKM7_9BACI</name>
<dbReference type="Proteomes" id="UP000319756">
    <property type="component" value="Chromosome"/>
</dbReference>
<reference evidence="3" key="1">
    <citation type="submission" date="2019-01" db="EMBL/GenBank/DDBJ databases">
        <title>Genomic analysis of Salicibibacter sp. NKC3-5.</title>
        <authorList>
            <person name="Oh Y.J."/>
        </authorList>
    </citation>
    <scope>NUCLEOTIDE SEQUENCE [LARGE SCALE GENOMIC DNA]</scope>
    <source>
        <strain evidence="3">NKC3-5</strain>
    </source>
</reference>
<dbReference type="AlphaFoldDB" id="A0A514LKM7"/>
<keyword evidence="3" id="KW-1185">Reference proteome</keyword>
<dbReference type="KEGG" id="sale:EPH95_12020"/>
<feature type="transmembrane region" description="Helical" evidence="1">
    <location>
        <begin position="36"/>
        <end position="55"/>
    </location>
</feature>
<evidence type="ECO:0000256" key="1">
    <source>
        <dbReference type="SAM" id="Phobius"/>
    </source>
</evidence>
<sequence>MAAALKVAGAVTVGMIVLYSQKSSLKANDDIHLKSAFYSLWGMAMILWILFLLEIPIPSLSRLMTALAEQYFD</sequence>
<organism evidence="2 3">
    <name type="scientific">Salicibibacter halophilus</name>
    <dbReference type="NCBI Taxonomy" id="2502791"/>
    <lineage>
        <taxon>Bacteria</taxon>
        <taxon>Bacillati</taxon>
        <taxon>Bacillota</taxon>
        <taxon>Bacilli</taxon>
        <taxon>Bacillales</taxon>
        <taxon>Bacillaceae</taxon>
        <taxon>Salicibibacter</taxon>
    </lineage>
</organism>
<evidence type="ECO:0000313" key="3">
    <source>
        <dbReference type="Proteomes" id="UP000319756"/>
    </source>
</evidence>
<dbReference type="RefSeq" id="WP_142090303.1">
    <property type="nucleotide sequence ID" value="NZ_CP035485.1"/>
</dbReference>
<dbReference type="EMBL" id="CP035485">
    <property type="protein sequence ID" value="QDI91811.1"/>
    <property type="molecule type" value="Genomic_DNA"/>
</dbReference>
<protein>
    <submittedName>
        <fullName evidence="2">Uncharacterized protein</fullName>
    </submittedName>
</protein>
<keyword evidence="1" id="KW-1133">Transmembrane helix</keyword>